<accession>A0ABD1DC84</accession>
<dbReference type="Pfam" id="PF03473">
    <property type="entry name" value="MOSC"/>
    <property type="match status" value="2"/>
</dbReference>
<dbReference type="InterPro" id="IPR005302">
    <property type="entry name" value="MoCF_Sase_C"/>
</dbReference>
<evidence type="ECO:0000313" key="3">
    <source>
        <dbReference type="Proteomes" id="UP001562425"/>
    </source>
</evidence>
<dbReference type="SUPFAM" id="SSF50800">
    <property type="entry name" value="PK beta-barrel domain-like"/>
    <property type="match status" value="2"/>
</dbReference>
<name>A0ABD1DC84_CULPP</name>
<dbReference type="AlphaFoldDB" id="A0ABD1DC84"/>
<evidence type="ECO:0000313" key="2">
    <source>
        <dbReference type="EMBL" id="KAL1397284.1"/>
    </source>
</evidence>
<dbReference type="PROSITE" id="PS51340">
    <property type="entry name" value="MOSC"/>
    <property type="match status" value="2"/>
</dbReference>
<dbReference type="PANTHER" id="PTHR14237:SF19">
    <property type="entry name" value="MITOCHONDRIAL AMIDOXIME REDUCING COMPONENT 1"/>
    <property type="match status" value="1"/>
</dbReference>
<feature type="domain" description="MOSC" evidence="1">
    <location>
        <begin position="140"/>
        <end position="287"/>
    </location>
</feature>
<dbReference type="Pfam" id="PF03476">
    <property type="entry name" value="MOSC_N"/>
    <property type="match status" value="2"/>
</dbReference>
<protein>
    <recommendedName>
        <fullName evidence="1">MOSC domain-containing protein</fullName>
    </recommendedName>
</protein>
<evidence type="ECO:0000259" key="1">
    <source>
        <dbReference type="PROSITE" id="PS51340"/>
    </source>
</evidence>
<dbReference type="InterPro" id="IPR005303">
    <property type="entry name" value="MOCOS_middle"/>
</dbReference>
<dbReference type="EMBL" id="JBEHCU010006361">
    <property type="protein sequence ID" value="KAL1397284.1"/>
    <property type="molecule type" value="Genomic_DNA"/>
</dbReference>
<organism evidence="2 3">
    <name type="scientific">Culex pipiens pipiens</name>
    <name type="common">Northern house mosquito</name>
    <dbReference type="NCBI Taxonomy" id="38569"/>
    <lineage>
        <taxon>Eukaryota</taxon>
        <taxon>Metazoa</taxon>
        <taxon>Ecdysozoa</taxon>
        <taxon>Arthropoda</taxon>
        <taxon>Hexapoda</taxon>
        <taxon>Insecta</taxon>
        <taxon>Pterygota</taxon>
        <taxon>Neoptera</taxon>
        <taxon>Endopterygota</taxon>
        <taxon>Diptera</taxon>
        <taxon>Nematocera</taxon>
        <taxon>Culicoidea</taxon>
        <taxon>Culicidae</taxon>
        <taxon>Culicinae</taxon>
        <taxon>Culicini</taxon>
        <taxon>Culex</taxon>
        <taxon>Culex</taxon>
    </lineage>
</organism>
<reference evidence="2 3" key="1">
    <citation type="submission" date="2024-05" db="EMBL/GenBank/DDBJ databases">
        <title>Culex pipiens pipiens assembly and annotation.</title>
        <authorList>
            <person name="Alout H."/>
            <person name="Durand T."/>
        </authorList>
    </citation>
    <scope>NUCLEOTIDE SEQUENCE [LARGE SCALE GENOMIC DNA]</scope>
    <source>
        <strain evidence="2">HA-2024</strain>
        <tissue evidence="2">Whole body</tissue>
    </source>
</reference>
<gene>
    <name evidence="2" type="ORF">pipiens_009882</name>
</gene>
<feature type="domain" description="MOSC" evidence="1">
    <location>
        <begin position="430"/>
        <end position="583"/>
    </location>
</feature>
<comment type="caution">
    <text evidence="2">The sequence shown here is derived from an EMBL/GenBank/DDBJ whole genome shotgun (WGS) entry which is preliminary data.</text>
</comment>
<dbReference type="PANTHER" id="PTHR14237">
    <property type="entry name" value="MOLYBDOPTERIN COFACTOR SULFURASE MOSC"/>
    <property type="match status" value="1"/>
</dbReference>
<proteinExistence type="predicted"/>
<dbReference type="Proteomes" id="UP001562425">
    <property type="component" value="Unassembled WGS sequence"/>
</dbReference>
<sequence>MELTAGNAGWHHVGEISTLNAYPLKSGRAIQLNRADCTVLGFRLGLLRDRIFMVVQADGTYISGRSHPKLVMIVPRFDDQFERMTLSAPGMPDIPVDVRRLYSVKPVTASVWGQTVTAIDCGDEMARWLSQFVLNADSGLRLIFYPLEQSTRPVREKNQIHVNLTAKDSGALHNSSSFMLLTEASVADVNSRMMGREPVPVEQFRPNFVVRGPLEAFAEDDWKWIKIGEAVFRNVKPCTRCIFTTVDPETGIRSDDGEPFKTLNASSVLLATGVGLASATGYGLYKYLANYWDNQPPQKWRQVGELADLYIYPIKSCGAIRVSHMDCTVIGPKLGLLRDRIFMVTRTDGTYICARTFPKLLLIQPSFNEQFEQMTLSAPGMPDISVPVADLFSVDPVKAWVWGQPVTATDCSEELARWISRFVLNEETGLRLVFYPLDIPTRPVRERQHVKLTARDTGALHNSTSFMLLTEASVGDLNRRLQKPVTAQQFRPNFVVKGPGAFEEDDWKWIKIGETVYRNVKPCNRCSVITVDPETGIRSNENEPMKTLKTYRMKPGLETPVMGMQMGIRTEGTVRLGDAVYVGY</sequence>
<dbReference type="SUPFAM" id="SSF141673">
    <property type="entry name" value="MOSC N-terminal domain-like"/>
    <property type="match status" value="2"/>
</dbReference>
<keyword evidence="3" id="KW-1185">Reference proteome</keyword>
<dbReference type="InterPro" id="IPR011037">
    <property type="entry name" value="Pyrv_Knase-like_insert_dom_sf"/>
</dbReference>